<dbReference type="Pfam" id="PF01359">
    <property type="entry name" value="Transposase_1"/>
    <property type="match status" value="1"/>
</dbReference>
<dbReference type="GO" id="GO:0015074">
    <property type="term" value="P:DNA integration"/>
    <property type="evidence" value="ECO:0007669"/>
    <property type="project" value="TreeGrafter"/>
</dbReference>
<dbReference type="GO" id="GO:0006303">
    <property type="term" value="P:double-strand break repair via nonhomologous end joining"/>
    <property type="evidence" value="ECO:0007669"/>
    <property type="project" value="TreeGrafter"/>
</dbReference>
<protein>
    <recommendedName>
        <fullName evidence="4">Histone-lysine N-methyltransferase SETMAR</fullName>
    </recommendedName>
</protein>
<dbReference type="InterPro" id="IPR036397">
    <property type="entry name" value="RNaseH_sf"/>
</dbReference>
<dbReference type="GO" id="GO:0044547">
    <property type="term" value="F:DNA topoisomerase binding"/>
    <property type="evidence" value="ECO:0007669"/>
    <property type="project" value="TreeGrafter"/>
</dbReference>
<accession>A0A085MGD6</accession>
<dbReference type="GO" id="GO:0000793">
    <property type="term" value="C:condensed chromosome"/>
    <property type="evidence" value="ECO:0007669"/>
    <property type="project" value="TreeGrafter"/>
</dbReference>
<dbReference type="AlphaFoldDB" id="A0A085MGD6"/>
<dbReference type="InterPro" id="IPR001888">
    <property type="entry name" value="Transposase_1"/>
</dbReference>
<dbReference type="GO" id="GO:0031297">
    <property type="term" value="P:replication fork processing"/>
    <property type="evidence" value="ECO:0007669"/>
    <property type="project" value="TreeGrafter"/>
</dbReference>
<organism evidence="1 3">
    <name type="scientific">Trichuris suis</name>
    <name type="common">pig whipworm</name>
    <dbReference type="NCBI Taxonomy" id="68888"/>
    <lineage>
        <taxon>Eukaryota</taxon>
        <taxon>Metazoa</taxon>
        <taxon>Ecdysozoa</taxon>
        <taxon>Nematoda</taxon>
        <taxon>Enoplea</taxon>
        <taxon>Dorylaimia</taxon>
        <taxon>Trichinellida</taxon>
        <taxon>Trichuridae</taxon>
        <taxon>Trichuris</taxon>
    </lineage>
</organism>
<dbReference type="PANTHER" id="PTHR46060:SF2">
    <property type="entry name" value="HISTONE-LYSINE N-METHYLTRANSFERASE SETMAR"/>
    <property type="match status" value="1"/>
</dbReference>
<dbReference type="InterPro" id="IPR052709">
    <property type="entry name" value="Transposase-MT_Hybrid"/>
</dbReference>
<dbReference type="GO" id="GO:0005634">
    <property type="term" value="C:nucleus"/>
    <property type="evidence" value="ECO:0007669"/>
    <property type="project" value="TreeGrafter"/>
</dbReference>
<gene>
    <name evidence="1" type="ORF">M513_02737</name>
    <name evidence="2" type="ORF">M514_02737</name>
</gene>
<name>A0A085MGD6_9BILA</name>
<dbReference type="Proteomes" id="UP000030764">
    <property type="component" value="Unassembled WGS sequence"/>
</dbReference>
<dbReference type="Gene3D" id="3.30.420.10">
    <property type="entry name" value="Ribonuclease H-like superfamily/Ribonuclease H"/>
    <property type="match status" value="1"/>
</dbReference>
<evidence type="ECO:0008006" key="4">
    <source>
        <dbReference type="Google" id="ProtNLM"/>
    </source>
</evidence>
<reference evidence="1 3" key="1">
    <citation type="journal article" date="2014" name="Nat. Genet.">
        <title>Genome and transcriptome of the porcine whipworm Trichuris suis.</title>
        <authorList>
            <person name="Jex A.R."/>
            <person name="Nejsum P."/>
            <person name="Schwarz E.M."/>
            <person name="Hu L."/>
            <person name="Young N.D."/>
            <person name="Hall R.S."/>
            <person name="Korhonen P.K."/>
            <person name="Liao S."/>
            <person name="Thamsborg S."/>
            <person name="Xia J."/>
            <person name="Xu P."/>
            <person name="Wang S."/>
            <person name="Scheerlinck J.P."/>
            <person name="Hofmann A."/>
            <person name="Sternberg P.W."/>
            <person name="Wang J."/>
            <person name="Gasser R.B."/>
        </authorList>
    </citation>
    <scope>NUCLEOTIDE SEQUENCE [LARGE SCALE GENOMIC DNA]</scope>
    <source>
        <strain evidence="2">DCEP-RM93F</strain>
        <strain evidence="1">DCEP-RM93M</strain>
    </source>
</reference>
<dbReference type="PANTHER" id="PTHR46060">
    <property type="entry name" value="MARINER MOS1 TRANSPOSASE-LIKE PROTEIN"/>
    <property type="match status" value="1"/>
</dbReference>
<dbReference type="GO" id="GO:0003690">
    <property type="term" value="F:double-stranded DNA binding"/>
    <property type="evidence" value="ECO:0007669"/>
    <property type="project" value="TreeGrafter"/>
</dbReference>
<proteinExistence type="predicted"/>
<dbReference type="GO" id="GO:0042800">
    <property type="term" value="F:histone H3K4 methyltransferase activity"/>
    <property type="evidence" value="ECO:0007669"/>
    <property type="project" value="TreeGrafter"/>
</dbReference>
<evidence type="ECO:0000313" key="1">
    <source>
        <dbReference type="EMBL" id="KFD56282.1"/>
    </source>
</evidence>
<dbReference type="GO" id="GO:0046975">
    <property type="term" value="F:histone H3K36 methyltransferase activity"/>
    <property type="evidence" value="ECO:0007669"/>
    <property type="project" value="TreeGrafter"/>
</dbReference>
<sequence>MSIAESLGEHRRPPLKNEVLKETVEERMDTTTCKLAEWLGDYNSTVCKRLVQTGKAKKLPKSITRELTKKLRKKRVDACVDLLLLHAEEAFLDTIITCDEKWCLYDSRKCRAPRLDKHEPPKAFPQPNPHPKKVLLSVWWRAKRVIRYQFFKSGETITADVYCGELVIMLQKLQEFCPAFSQSEATAPLP</sequence>
<dbReference type="GO" id="GO:0035861">
    <property type="term" value="C:site of double-strand break"/>
    <property type="evidence" value="ECO:0007669"/>
    <property type="project" value="TreeGrafter"/>
</dbReference>
<dbReference type="EMBL" id="KL363194">
    <property type="protein sequence ID" value="KFD56282.1"/>
    <property type="molecule type" value="Genomic_DNA"/>
</dbReference>
<dbReference type="GO" id="GO:0044774">
    <property type="term" value="P:mitotic DNA integrity checkpoint signaling"/>
    <property type="evidence" value="ECO:0007669"/>
    <property type="project" value="TreeGrafter"/>
</dbReference>
<dbReference type="EMBL" id="KL367501">
    <property type="protein sequence ID" value="KFD68788.1"/>
    <property type="molecule type" value="Genomic_DNA"/>
</dbReference>
<dbReference type="GO" id="GO:0000014">
    <property type="term" value="F:single-stranded DNA endodeoxyribonuclease activity"/>
    <property type="evidence" value="ECO:0007669"/>
    <property type="project" value="TreeGrafter"/>
</dbReference>
<evidence type="ECO:0000313" key="3">
    <source>
        <dbReference type="Proteomes" id="UP000030764"/>
    </source>
</evidence>
<dbReference type="Proteomes" id="UP000030758">
    <property type="component" value="Unassembled WGS sequence"/>
</dbReference>
<dbReference type="GO" id="GO:0003697">
    <property type="term" value="F:single-stranded DNA binding"/>
    <property type="evidence" value="ECO:0007669"/>
    <property type="project" value="TreeGrafter"/>
</dbReference>
<keyword evidence="3" id="KW-1185">Reference proteome</keyword>
<dbReference type="GO" id="GO:0000729">
    <property type="term" value="P:DNA double-strand break processing"/>
    <property type="evidence" value="ECO:0007669"/>
    <property type="project" value="TreeGrafter"/>
</dbReference>
<evidence type="ECO:0000313" key="2">
    <source>
        <dbReference type="EMBL" id="KFD68788.1"/>
    </source>
</evidence>